<accession>A0ABP7DUA0</accession>
<dbReference type="Gene3D" id="3.30.450.40">
    <property type="match status" value="1"/>
</dbReference>
<dbReference type="InterPro" id="IPR036390">
    <property type="entry name" value="WH_DNA-bd_sf"/>
</dbReference>
<feature type="domain" description="HTH iclR-type" evidence="4">
    <location>
        <begin position="18"/>
        <end position="77"/>
    </location>
</feature>
<dbReference type="PROSITE" id="PS51078">
    <property type="entry name" value="ICLR_ED"/>
    <property type="match status" value="1"/>
</dbReference>
<evidence type="ECO:0000256" key="3">
    <source>
        <dbReference type="ARBA" id="ARBA00023163"/>
    </source>
</evidence>
<dbReference type="InterPro" id="IPR014757">
    <property type="entry name" value="Tscrpt_reg_IclR_C"/>
</dbReference>
<dbReference type="InterPro" id="IPR050707">
    <property type="entry name" value="HTH_MetabolicPath_Reg"/>
</dbReference>
<dbReference type="InterPro" id="IPR029016">
    <property type="entry name" value="GAF-like_dom_sf"/>
</dbReference>
<organism evidence="6 7">
    <name type="scientific">Sphingomonas cynarae</name>
    <dbReference type="NCBI Taxonomy" id="930197"/>
    <lineage>
        <taxon>Bacteria</taxon>
        <taxon>Pseudomonadati</taxon>
        <taxon>Pseudomonadota</taxon>
        <taxon>Alphaproteobacteria</taxon>
        <taxon>Sphingomonadales</taxon>
        <taxon>Sphingomonadaceae</taxon>
        <taxon>Sphingomonas</taxon>
    </lineage>
</organism>
<reference evidence="7" key="1">
    <citation type="journal article" date="2019" name="Int. J. Syst. Evol. Microbiol.">
        <title>The Global Catalogue of Microorganisms (GCM) 10K type strain sequencing project: providing services to taxonomists for standard genome sequencing and annotation.</title>
        <authorList>
            <consortium name="The Broad Institute Genomics Platform"/>
            <consortium name="The Broad Institute Genome Sequencing Center for Infectious Disease"/>
            <person name="Wu L."/>
            <person name="Ma J."/>
        </authorList>
    </citation>
    <scope>NUCLEOTIDE SEQUENCE [LARGE SCALE GENOMIC DNA]</scope>
    <source>
        <strain evidence="7">JCM 17498</strain>
    </source>
</reference>
<dbReference type="Proteomes" id="UP001500523">
    <property type="component" value="Unassembled WGS sequence"/>
</dbReference>
<dbReference type="PANTHER" id="PTHR30136:SF24">
    <property type="entry name" value="HTH-TYPE TRANSCRIPTIONAL REPRESSOR ALLR"/>
    <property type="match status" value="1"/>
</dbReference>
<dbReference type="SMART" id="SM00346">
    <property type="entry name" value="HTH_ICLR"/>
    <property type="match status" value="1"/>
</dbReference>
<evidence type="ECO:0000256" key="2">
    <source>
        <dbReference type="ARBA" id="ARBA00023125"/>
    </source>
</evidence>
<dbReference type="Pfam" id="PF01614">
    <property type="entry name" value="IclR_C"/>
    <property type="match status" value="1"/>
</dbReference>
<dbReference type="RefSeq" id="WP_344693106.1">
    <property type="nucleotide sequence ID" value="NZ_BAABBF010000004.1"/>
</dbReference>
<evidence type="ECO:0000259" key="5">
    <source>
        <dbReference type="PROSITE" id="PS51078"/>
    </source>
</evidence>
<dbReference type="SUPFAM" id="SSF46785">
    <property type="entry name" value="Winged helix' DNA-binding domain"/>
    <property type="match status" value="1"/>
</dbReference>
<evidence type="ECO:0000256" key="1">
    <source>
        <dbReference type="ARBA" id="ARBA00023015"/>
    </source>
</evidence>
<name>A0ABP7DUA0_9SPHN</name>
<sequence length="258" mass="27776">MRDDPAKEDDEASRTIGAQTLFRGLDILEIVGARPMTAADLTTASGLTRATASRFVAALVSRQMLTRSADGVLRLGPRLMYASSRAAEQINLQSIARPFFERFVMAEGLSIFLGRRDGDWSVHLDRHAGREHIGVTTRPGDRRGLPETGMGKALLLDDDVDSWTRLFHQFGDRYTGDGWLERMRGHARAGVVVQQGPPPDHIRSVAVPVRDASGGIVAAISVATAAQNLDEAAMAALAPRVAEIAAAISAELGWSPRG</sequence>
<comment type="caution">
    <text evidence="6">The sequence shown here is derived from an EMBL/GenBank/DDBJ whole genome shotgun (WGS) entry which is preliminary data.</text>
</comment>
<dbReference type="PANTHER" id="PTHR30136">
    <property type="entry name" value="HELIX-TURN-HELIX TRANSCRIPTIONAL REGULATOR, ICLR FAMILY"/>
    <property type="match status" value="1"/>
</dbReference>
<dbReference type="SUPFAM" id="SSF55781">
    <property type="entry name" value="GAF domain-like"/>
    <property type="match status" value="1"/>
</dbReference>
<keyword evidence="7" id="KW-1185">Reference proteome</keyword>
<evidence type="ECO:0000313" key="6">
    <source>
        <dbReference type="EMBL" id="GAA3709609.1"/>
    </source>
</evidence>
<keyword evidence="2" id="KW-0238">DNA-binding</keyword>
<proteinExistence type="predicted"/>
<evidence type="ECO:0000313" key="7">
    <source>
        <dbReference type="Proteomes" id="UP001500523"/>
    </source>
</evidence>
<dbReference type="EMBL" id="BAABBF010000004">
    <property type="protein sequence ID" value="GAA3709609.1"/>
    <property type="molecule type" value="Genomic_DNA"/>
</dbReference>
<dbReference type="InterPro" id="IPR005471">
    <property type="entry name" value="Tscrpt_reg_IclR_N"/>
</dbReference>
<keyword evidence="1" id="KW-0805">Transcription regulation</keyword>
<dbReference type="InterPro" id="IPR036388">
    <property type="entry name" value="WH-like_DNA-bd_sf"/>
</dbReference>
<dbReference type="Pfam" id="PF09339">
    <property type="entry name" value="HTH_IclR"/>
    <property type="match status" value="1"/>
</dbReference>
<evidence type="ECO:0000259" key="4">
    <source>
        <dbReference type="PROSITE" id="PS51077"/>
    </source>
</evidence>
<dbReference type="PROSITE" id="PS51077">
    <property type="entry name" value="HTH_ICLR"/>
    <property type="match status" value="1"/>
</dbReference>
<dbReference type="Gene3D" id="1.10.10.10">
    <property type="entry name" value="Winged helix-like DNA-binding domain superfamily/Winged helix DNA-binding domain"/>
    <property type="match status" value="1"/>
</dbReference>
<protein>
    <submittedName>
        <fullName evidence="6">IclR family transcriptional regulator</fullName>
    </submittedName>
</protein>
<feature type="domain" description="IclR-ED" evidence="5">
    <location>
        <begin position="78"/>
        <end position="254"/>
    </location>
</feature>
<gene>
    <name evidence="6" type="ORF">GCM10022268_18510</name>
</gene>
<keyword evidence="3" id="KW-0804">Transcription</keyword>